<dbReference type="PANTHER" id="PTHR44051:SF8">
    <property type="entry name" value="GLUTATHIONE S-TRANSFERASE GSTA"/>
    <property type="match status" value="1"/>
</dbReference>
<dbReference type="EMBL" id="UINC01040572">
    <property type="protein sequence ID" value="SVB40632.1"/>
    <property type="molecule type" value="Genomic_DNA"/>
</dbReference>
<evidence type="ECO:0008006" key="4">
    <source>
        <dbReference type="Google" id="ProtNLM"/>
    </source>
</evidence>
<dbReference type="SFLD" id="SFLDG00358">
    <property type="entry name" value="Main_(cytGST)"/>
    <property type="match status" value="1"/>
</dbReference>
<proteinExistence type="predicted"/>
<dbReference type="AlphaFoldDB" id="A0A382DRC9"/>
<dbReference type="InterPro" id="IPR036282">
    <property type="entry name" value="Glutathione-S-Trfase_C_sf"/>
</dbReference>
<dbReference type="SUPFAM" id="SSF47616">
    <property type="entry name" value="GST C-terminal domain-like"/>
    <property type="match status" value="1"/>
</dbReference>
<dbReference type="SFLD" id="SFLDS00019">
    <property type="entry name" value="Glutathione_Transferase_(cytos"/>
    <property type="match status" value="1"/>
</dbReference>
<feature type="domain" description="GST C-terminal" evidence="2">
    <location>
        <begin position="93"/>
        <end position="219"/>
    </location>
</feature>
<name>A0A382DRC9_9ZZZZ</name>
<dbReference type="PROSITE" id="PS50405">
    <property type="entry name" value="GST_CTER"/>
    <property type="match status" value="1"/>
</dbReference>
<dbReference type="InterPro" id="IPR036249">
    <property type="entry name" value="Thioredoxin-like_sf"/>
</dbReference>
<dbReference type="PANTHER" id="PTHR44051">
    <property type="entry name" value="GLUTATHIONE S-TRANSFERASE-RELATED"/>
    <property type="match status" value="1"/>
</dbReference>
<gene>
    <name evidence="3" type="ORF">METZ01_LOCUS193486</name>
</gene>
<dbReference type="PROSITE" id="PS50404">
    <property type="entry name" value="GST_NTER"/>
    <property type="match status" value="1"/>
</dbReference>
<dbReference type="Gene3D" id="3.40.30.10">
    <property type="entry name" value="Glutaredoxin"/>
    <property type="match status" value="1"/>
</dbReference>
<dbReference type="InterPro" id="IPR040079">
    <property type="entry name" value="Glutathione_S-Trfase"/>
</dbReference>
<evidence type="ECO:0000259" key="2">
    <source>
        <dbReference type="PROSITE" id="PS50405"/>
    </source>
</evidence>
<accession>A0A382DRC9</accession>
<feature type="domain" description="GST N-terminal" evidence="1">
    <location>
        <begin position="1"/>
        <end position="88"/>
    </location>
</feature>
<evidence type="ECO:0000259" key="1">
    <source>
        <dbReference type="PROSITE" id="PS50404"/>
    </source>
</evidence>
<dbReference type="InterPro" id="IPR010987">
    <property type="entry name" value="Glutathione-S-Trfase_C-like"/>
</dbReference>
<dbReference type="InterPro" id="IPR004046">
    <property type="entry name" value="GST_C"/>
</dbReference>
<sequence length="219" mass="24188">MKLHYDPCTVNCRKVLAGLKLLGIDFESEKYDYFDGLTGPSETGFRTLPAYLAINPMAELPTLSDGDLNLWESNAILQYAADAAGPSAAYPQDLKVRADINRWLLWESNKWFASCYVYLVENVVKPNVLQVDPDADILAAEDPNFHKLAGILDARLSGQPWLTGNEPTIADIAVASPMHLHSYQKLPLSEHGNVVAWYERLEGLPCWSSTDVAPLLGLG</sequence>
<reference evidence="3" key="1">
    <citation type="submission" date="2018-05" db="EMBL/GenBank/DDBJ databases">
        <authorList>
            <person name="Lanie J.A."/>
            <person name="Ng W.-L."/>
            <person name="Kazmierczak K.M."/>
            <person name="Andrzejewski T.M."/>
            <person name="Davidsen T.M."/>
            <person name="Wayne K.J."/>
            <person name="Tettelin H."/>
            <person name="Glass J.I."/>
            <person name="Rusch D."/>
            <person name="Podicherti R."/>
            <person name="Tsui H.-C.T."/>
            <person name="Winkler M.E."/>
        </authorList>
    </citation>
    <scope>NUCLEOTIDE SEQUENCE</scope>
</reference>
<dbReference type="Gene3D" id="1.20.1050.10">
    <property type="match status" value="1"/>
</dbReference>
<dbReference type="InterPro" id="IPR004045">
    <property type="entry name" value="Glutathione_S-Trfase_N"/>
</dbReference>
<organism evidence="3">
    <name type="scientific">marine metagenome</name>
    <dbReference type="NCBI Taxonomy" id="408172"/>
    <lineage>
        <taxon>unclassified sequences</taxon>
        <taxon>metagenomes</taxon>
        <taxon>ecological metagenomes</taxon>
    </lineage>
</organism>
<protein>
    <recommendedName>
        <fullName evidence="4">GST N-terminal domain-containing protein</fullName>
    </recommendedName>
</protein>
<dbReference type="Pfam" id="PF00043">
    <property type="entry name" value="GST_C"/>
    <property type="match status" value="1"/>
</dbReference>
<dbReference type="SUPFAM" id="SSF52833">
    <property type="entry name" value="Thioredoxin-like"/>
    <property type="match status" value="1"/>
</dbReference>
<evidence type="ECO:0000313" key="3">
    <source>
        <dbReference type="EMBL" id="SVB40632.1"/>
    </source>
</evidence>
<dbReference type="Pfam" id="PF13409">
    <property type="entry name" value="GST_N_2"/>
    <property type="match status" value="1"/>
</dbReference>